<dbReference type="Proteomes" id="UP000603453">
    <property type="component" value="Unassembled WGS sequence"/>
</dbReference>
<evidence type="ECO:0000313" key="3">
    <source>
        <dbReference type="Proteomes" id="UP000603453"/>
    </source>
</evidence>
<evidence type="ECO:0000256" key="1">
    <source>
        <dbReference type="SAM" id="MobiDB-lite"/>
    </source>
</evidence>
<dbReference type="OrthoDB" id="3039677at2759"/>
<dbReference type="EMBL" id="JAEPRD010000324">
    <property type="protein sequence ID" value="KAG2192017.1"/>
    <property type="molecule type" value="Genomic_DNA"/>
</dbReference>
<evidence type="ECO:0000313" key="2">
    <source>
        <dbReference type="EMBL" id="KAG2192017.1"/>
    </source>
</evidence>
<protein>
    <recommendedName>
        <fullName evidence="4">Transposase domain-containing protein</fullName>
    </recommendedName>
</protein>
<feature type="region of interest" description="Disordered" evidence="1">
    <location>
        <begin position="1"/>
        <end position="129"/>
    </location>
</feature>
<dbReference type="Pfam" id="PF02992">
    <property type="entry name" value="Transposase_21"/>
    <property type="match status" value="1"/>
</dbReference>
<dbReference type="AlphaFoldDB" id="A0A8H7QG26"/>
<accession>A0A8H7QG26</accession>
<organism evidence="2 3">
    <name type="scientific">Mucor saturninus</name>
    <dbReference type="NCBI Taxonomy" id="64648"/>
    <lineage>
        <taxon>Eukaryota</taxon>
        <taxon>Fungi</taxon>
        <taxon>Fungi incertae sedis</taxon>
        <taxon>Mucoromycota</taxon>
        <taxon>Mucoromycotina</taxon>
        <taxon>Mucoromycetes</taxon>
        <taxon>Mucorales</taxon>
        <taxon>Mucorineae</taxon>
        <taxon>Mucoraceae</taxon>
        <taxon>Mucor</taxon>
    </lineage>
</organism>
<sequence length="459" mass="51714">MRFNALMTGSNNKRRRTNEIEENIPNVEAIALEQDTMNDISRSNVEEYEENVEEAEDNVEEAEDNVEEAEDNVEEAEDVSMVVDGEDDDDDDDEDDDDDVGEEEVEEEEEEEKEACAEGNIETNAENNVDPKQTEAQIRADMYGLFAASFKVKEGLSDKAADTLLQFLNIALKDANDSSQPALPKSFKTVEKKFNGDWDAGVTRYTVCGKCHSIYAPEVTKDKTPSQQSCSFVSLDGDVCDEVLFEQKSLKSSLQELMLRPEFESTMNDWRLRNVVPGTYYDIYDGKMFKTLIDNTGLPFSTLRNPLYATLNVDWFQPFDNVNYSCGAIYMCINNWKREDRLKEENIILVRLMPVGKGPKLDRINTYLKPLVDELLELENGVMMKTGAKPDGIKIHCALLMLACDIPACRKVVGFAAHSSGHACNKCEGEFPLVEGKPDFSRINTVVSKWPVRSKASNL</sequence>
<gene>
    <name evidence="2" type="ORF">INT47_008143</name>
</gene>
<reference evidence="2" key="1">
    <citation type="submission" date="2020-12" db="EMBL/GenBank/DDBJ databases">
        <title>Metabolic potential, ecology and presence of endohyphal bacteria is reflected in genomic diversity of Mucoromycotina.</title>
        <authorList>
            <person name="Muszewska A."/>
            <person name="Okrasinska A."/>
            <person name="Steczkiewicz K."/>
            <person name="Drgas O."/>
            <person name="Orlowska M."/>
            <person name="Perlinska-Lenart U."/>
            <person name="Aleksandrzak-Piekarczyk T."/>
            <person name="Szatraj K."/>
            <person name="Zielenkiewicz U."/>
            <person name="Pilsyk S."/>
            <person name="Malc E."/>
            <person name="Mieczkowski P."/>
            <person name="Kruszewska J.S."/>
            <person name="Biernat P."/>
            <person name="Pawlowska J."/>
        </authorList>
    </citation>
    <scope>NUCLEOTIDE SEQUENCE</scope>
    <source>
        <strain evidence="2">WA0000017839</strain>
    </source>
</reference>
<comment type="caution">
    <text evidence="2">The sequence shown here is derived from an EMBL/GenBank/DDBJ whole genome shotgun (WGS) entry which is preliminary data.</text>
</comment>
<proteinExistence type="predicted"/>
<feature type="compositionally biased region" description="Acidic residues" evidence="1">
    <location>
        <begin position="46"/>
        <end position="113"/>
    </location>
</feature>
<name>A0A8H7QG26_9FUNG</name>
<dbReference type="InterPro" id="IPR004242">
    <property type="entry name" value="Transposase_21"/>
</dbReference>
<evidence type="ECO:0008006" key="4">
    <source>
        <dbReference type="Google" id="ProtNLM"/>
    </source>
</evidence>
<keyword evidence="3" id="KW-1185">Reference proteome</keyword>